<dbReference type="PANTHER" id="PTHR33304:SF18">
    <property type="entry name" value="CHROMATIN REGULATOR PHD FAMILY-RELATED"/>
    <property type="match status" value="1"/>
</dbReference>
<feature type="domain" description="U1-type" evidence="9">
    <location>
        <begin position="488"/>
        <end position="516"/>
    </location>
</feature>
<dbReference type="Proteomes" id="UP001157006">
    <property type="component" value="Chromosome 1S"/>
</dbReference>
<feature type="region of interest" description="Disordered" evidence="6">
    <location>
        <begin position="274"/>
        <end position="320"/>
    </location>
</feature>
<feature type="compositionally biased region" description="Polar residues" evidence="6">
    <location>
        <begin position="442"/>
        <end position="459"/>
    </location>
</feature>
<protein>
    <submittedName>
        <fullName evidence="10">Uncharacterized protein</fullName>
    </submittedName>
</protein>
<dbReference type="GO" id="GO:0008270">
    <property type="term" value="F:zinc ion binding"/>
    <property type="evidence" value="ECO:0007669"/>
    <property type="project" value="UniProtKB-KW"/>
</dbReference>
<feature type="region of interest" description="Disordered" evidence="6">
    <location>
        <begin position="380"/>
        <end position="399"/>
    </location>
</feature>
<feature type="domain" description="C2H2-type" evidence="8">
    <location>
        <begin position="782"/>
        <end position="805"/>
    </location>
</feature>
<feature type="domain" description="C2H2-type" evidence="8">
    <location>
        <begin position="348"/>
        <end position="371"/>
    </location>
</feature>
<feature type="compositionally biased region" description="Basic and acidic residues" evidence="6">
    <location>
        <begin position="388"/>
        <end position="398"/>
    </location>
</feature>
<dbReference type="Gene3D" id="3.30.40.10">
    <property type="entry name" value="Zinc/RING finger domain, C3HC4 (zinc finger)"/>
    <property type="match status" value="1"/>
</dbReference>
<accession>A0AAV0ZAM5</accession>
<keyword evidence="5" id="KW-0804">Transcription</keyword>
<gene>
    <name evidence="10" type="ORF">VFH_I114720</name>
</gene>
<feature type="region of interest" description="Disordered" evidence="6">
    <location>
        <begin position="717"/>
        <end position="738"/>
    </location>
</feature>
<dbReference type="InterPro" id="IPR011011">
    <property type="entry name" value="Znf_FYVE_PHD"/>
</dbReference>
<dbReference type="GO" id="GO:0034244">
    <property type="term" value="P:negative regulation of transcription elongation by RNA polymerase II"/>
    <property type="evidence" value="ECO:0007669"/>
    <property type="project" value="InterPro"/>
</dbReference>
<dbReference type="InterPro" id="IPR056280">
    <property type="entry name" value="AIPP2-like_SPOC"/>
</dbReference>
<evidence type="ECO:0000256" key="2">
    <source>
        <dbReference type="ARBA" id="ARBA00022771"/>
    </source>
</evidence>
<evidence type="ECO:0000259" key="9">
    <source>
        <dbReference type="SMART" id="SM00451"/>
    </source>
</evidence>
<organism evidence="10 11">
    <name type="scientific">Vicia faba</name>
    <name type="common">Broad bean</name>
    <name type="synonym">Faba vulgaris</name>
    <dbReference type="NCBI Taxonomy" id="3906"/>
    <lineage>
        <taxon>Eukaryota</taxon>
        <taxon>Viridiplantae</taxon>
        <taxon>Streptophyta</taxon>
        <taxon>Embryophyta</taxon>
        <taxon>Tracheophyta</taxon>
        <taxon>Spermatophyta</taxon>
        <taxon>Magnoliopsida</taxon>
        <taxon>eudicotyledons</taxon>
        <taxon>Gunneridae</taxon>
        <taxon>Pentapetalae</taxon>
        <taxon>rosids</taxon>
        <taxon>fabids</taxon>
        <taxon>Fabales</taxon>
        <taxon>Fabaceae</taxon>
        <taxon>Papilionoideae</taxon>
        <taxon>50 kb inversion clade</taxon>
        <taxon>NPAAA clade</taxon>
        <taxon>Hologalegina</taxon>
        <taxon>IRL clade</taxon>
        <taxon>Fabeae</taxon>
        <taxon>Vicia</taxon>
    </lineage>
</organism>
<dbReference type="InterPro" id="IPR001965">
    <property type="entry name" value="Znf_PHD"/>
</dbReference>
<dbReference type="GO" id="GO:0003676">
    <property type="term" value="F:nucleic acid binding"/>
    <property type="evidence" value="ECO:0007669"/>
    <property type="project" value="InterPro"/>
</dbReference>
<dbReference type="SUPFAM" id="SSF57903">
    <property type="entry name" value="FYVE/PHD zinc finger"/>
    <property type="match status" value="1"/>
</dbReference>
<feature type="region of interest" description="Disordered" evidence="6">
    <location>
        <begin position="412"/>
        <end position="465"/>
    </location>
</feature>
<feature type="compositionally biased region" description="Basic and acidic residues" evidence="6">
    <location>
        <begin position="223"/>
        <end position="233"/>
    </location>
</feature>
<keyword evidence="11" id="KW-1185">Reference proteome</keyword>
<evidence type="ECO:0000259" key="8">
    <source>
        <dbReference type="SMART" id="SM00355"/>
    </source>
</evidence>
<proteinExistence type="predicted"/>
<evidence type="ECO:0000313" key="11">
    <source>
        <dbReference type="Proteomes" id="UP001157006"/>
    </source>
</evidence>
<feature type="domain" description="U1-type" evidence="9">
    <location>
        <begin position="683"/>
        <end position="716"/>
    </location>
</feature>
<feature type="region of interest" description="Disordered" evidence="6">
    <location>
        <begin position="216"/>
        <end position="238"/>
    </location>
</feature>
<dbReference type="EMBL" id="OX451735">
    <property type="protein sequence ID" value="CAI8593904.1"/>
    <property type="molecule type" value="Genomic_DNA"/>
</dbReference>
<dbReference type="PANTHER" id="PTHR33304">
    <property type="match status" value="1"/>
</dbReference>
<feature type="domain" description="Zinc finger PHD-type" evidence="7">
    <location>
        <begin position="1303"/>
        <end position="1350"/>
    </location>
</feature>
<sequence length="1523" mass="171328">MNGSSQNNFRGGWNNMPPTHFSQVQIPYGSSPRAFAHNWHIAHQMPAYYAHNPHIPHQAPAHYVDNRNLPHQIPTHHVDNMHLSHQAPTDNRPLPHPTPTHYADNRPWQHQMATHYADNSTLPHPTPADYADNRHLLLPTPAHYADKSHLPHQTAEHSTDIKHLPHQTVEQCTDNKHLPDQTPVKYEDKMCLPHQKTKDLADKMHLPNHNPEDCAANKCLPHKTPDHNADKRQLPQQTSEAYADKRQLLHQTLEHSADKNLPQQTLKDSAADKNLSQQTLKDSAADKNLSQQTLKDSAADKNLSQQTLKDSADKNLSQQTFKDTADKKCLPQQTPEDCAYKKCLPPLLQCEICELILNPKSMEIHIKGMRHRRRVLQLHEQSTKHKTSSGEEIRHDRSSQISKEAYAANKCLPHKTPDHNADKRQLSQQTSEACADKRQVPDQPSEQYTDKNLSQQTPKDSAEKKCLPQQTPEDCANKKCLPPLLQKCEICDRKLDPKCMESHKKGKKHLRRLFKLHEQSTEHKTSRGEEIIHNRISQISKEAHAYAAKKRLSHQTPDHYADKRQLSQQTSEACADKRQLSQQTSEACADKRQLSQQTSEACADKRQLPDLTSEQYADKRQLSQQTLEACADKRQLPNQTSEQYADKNLSHKNLSQQTPEDCADKKCLPQQTPEDCANKKCLTPLLECEICDLKLNPKSMESHNKGKRHRRRLIELREQSTKHKTSSGEEIGPNRSSQISKEAYADNKCLPHQMSEHYADKKNSSQQAPKDYANKKCLPSIIRCEICDVKFTPKCLKDHNNGIKHERRLLELREKSMKHKDSNGEEISHIRSSQINPVVQPKKVPADVSKRKLGDLTGAKDHDFKVENVKNETSSFKKKNVPAEISKRKVRDNTDAKNHGFKHEIEGATGGKYMKMNNGIRRSVKNDQPQSTPVELKASAGANIIAEKEYISCDFAATVIPQGPVASHAFTPPPAVESSVEPKNHIDLPREVTEAQQHYKVQKCGVETNDEPQSISMELQALGGCNISTVAEDNSSDSDEIVIALPQGLVTSQVLSPSPASGSSFEPPIQINSQIEVEEGTELHEVQNLSVETNDQPHAISMEFHATAGSDINTLTEGTCSDSGAIIIAPPQSPIAYEVSTPVAVIQTGMSDSKVHNEIQNLIVDSNNQQCSISMELHDVAGSITNNQIEVLNSDSTAVEIYKEPHASLLPDAVGSIFEPVTEHGLDTETEPHVSEAILDIESQHPAEETDIELLPPVLMEIDVALEVSAETKTEKERSQAEMKMDVDLSLESGKTKLLKVSVCLTCGDEGFEEAIVYCSKCGDYAMHRYCLAGPVVFTDKVTWFCEDCEEIVVEADHPYSETPESEKDEVVFDPQPIADPVWSGSLQVLNKSFDKISGLMGHLSTLACPKVLEEARHLPDVLNANLLQRSAVWPESFKKFGTNNQSIGLYLFPENERVERYYDQLVDEMIYKDLAISVMVEKTELLIFPSTLLPRQYKRFHSKYYLWGTFKRKKVSSTMKDT</sequence>
<reference evidence="10 11" key="1">
    <citation type="submission" date="2023-01" db="EMBL/GenBank/DDBJ databases">
        <authorList>
            <person name="Kreplak J."/>
        </authorList>
    </citation>
    <scope>NUCLEOTIDE SEQUENCE [LARGE SCALE GENOMIC DNA]</scope>
</reference>
<dbReference type="GO" id="GO:0140566">
    <property type="term" value="F:histone reader activity"/>
    <property type="evidence" value="ECO:0007669"/>
    <property type="project" value="InterPro"/>
</dbReference>
<evidence type="ECO:0000256" key="1">
    <source>
        <dbReference type="ARBA" id="ARBA00022723"/>
    </source>
</evidence>
<name>A0AAV0ZAM5_VICFA</name>
<keyword evidence="2" id="KW-0863">Zinc-finger</keyword>
<dbReference type="SMART" id="SM00355">
    <property type="entry name" value="ZnF_C2H2"/>
    <property type="match status" value="4"/>
</dbReference>
<dbReference type="InterPro" id="IPR003604">
    <property type="entry name" value="Matrin/U1-like-C_Znf_C2H2"/>
</dbReference>
<feature type="compositionally biased region" description="Basic and acidic residues" evidence="6">
    <location>
        <begin position="556"/>
        <end position="565"/>
    </location>
</feature>
<keyword evidence="1" id="KW-0479">Metal-binding</keyword>
<dbReference type="Pfam" id="PF23121">
    <property type="entry name" value="SPOC_AIPP2"/>
    <property type="match status" value="1"/>
</dbReference>
<dbReference type="SMART" id="SM00249">
    <property type="entry name" value="PHD"/>
    <property type="match status" value="1"/>
</dbReference>
<feature type="domain" description="U1-type" evidence="9">
    <location>
        <begin position="784"/>
        <end position="812"/>
    </location>
</feature>
<keyword evidence="3" id="KW-0862">Zinc</keyword>
<evidence type="ECO:0000256" key="5">
    <source>
        <dbReference type="ARBA" id="ARBA00023163"/>
    </source>
</evidence>
<evidence type="ECO:0000256" key="4">
    <source>
        <dbReference type="ARBA" id="ARBA00023015"/>
    </source>
</evidence>
<evidence type="ECO:0000256" key="3">
    <source>
        <dbReference type="ARBA" id="ARBA00022833"/>
    </source>
</evidence>
<evidence type="ECO:0000259" key="7">
    <source>
        <dbReference type="SMART" id="SM00249"/>
    </source>
</evidence>
<dbReference type="InterPro" id="IPR013087">
    <property type="entry name" value="Znf_C2H2_type"/>
</dbReference>
<evidence type="ECO:0000256" key="6">
    <source>
        <dbReference type="SAM" id="MobiDB-lite"/>
    </source>
</evidence>
<feature type="domain" description="U1-type" evidence="9">
    <location>
        <begin position="345"/>
        <end position="378"/>
    </location>
</feature>
<dbReference type="InterPro" id="IPR013083">
    <property type="entry name" value="Znf_RING/FYVE/PHD"/>
</dbReference>
<feature type="region of interest" description="Disordered" evidence="6">
    <location>
        <begin position="551"/>
        <end position="576"/>
    </location>
</feature>
<evidence type="ECO:0000313" key="10">
    <source>
        <dbReference type="EMBL" id="CAI8593904.1"/>
    </source>
</evidence>
<keyword evidence="4" id="KW-0805">Transcription regulation</keyword>
<feature type="domain" description="C2H2-type" evidence="8">
    <location>
        <begin position="686"/>
        <end position="709"/>
    </location>
</feature>
<feature type="domain" description="C2H2-type" evidence="8">
    <location>
        <begin position="486"/>
        <end position="509"/>
    </location>
</feature>
<dbReference type="InterPro" id="IPR049914">
    <property type="entry name" value="PHD1-3/5-6"/>
</dbReference>
<dbReference type="SMART" id="SM00451">
    <property type="entry name" value="ZnF_U1"/>
    <property type="match status" value="4"/>
</dbReference>
<feature type="compositionally biased region" description="Polar residues" evidence="6">
    <location>
        <begin position="302"/>
        <end position="320"/>
    </location>
</feature>
<feature type="compositionally biased region" description="Basic and acidic residues" evidence="6">
    <location>
        <begin position="415"/>
        <end position="425"/>
    </location>
</feature>